<dbReference type="Gene3D" id="3.30.70.1350">
    <property type="entry name" value="Cation efflux protein, cytoplasmic domain"/>
    <property type="match status" value="1"/>
</dbReference>
<dbReference type="InterPro" id="IPR058533">
    <property type="entry name" value="Cation_efflux_TM"/>
</dbReference>
<evidence type="ECO:0000313" key="12">
    <source>
        <dbReference type="Proteomes" id="UP000215596"/>
    </source>
</evidence>
<feature type="transmembrane region" description="Helical" evidence="7">
    <location>
        <begin position="116"/>
        <end position="137"/>
    </location>
</feature>
<dbReference type="AlphaFoldDB" id="A0A268F589"/>
<dbReference type="InterPro" id="IPR027469">
    <property type="entry name" value="Cation_efflux_TMD_sf"/>
</dbReference>
<dbReference type="InterPro" id="IPR050291">
    <property type="entry name" value="CDF_Transporter"/>
</dbReference>
<accession>A0A268F589</accession>
<dbReference type="RefSeq" id="WP_095262940.1">
    <property type="nucleotide sequence ID" value="NZ_NPBY01000001.1"/>
</dbReference>
<name>A0A268F589_9BACL</name>
<comment type="similarity">
    <text evidence="2">Belongs to the cation diffusion facilitator (CDF) transporter (TC 2.A.4) family.</text>
</comment>
<reference evidence="10 13" key="2">
    <citation type="submission" date="2019-11" db="EMBL/GenBank/DDBJ databases">
        <title>Draft genome sequences of five Paenibacillus species of dairy origin.</title>
        <authorList>
            <person name="Olajide A.M."/>
            <person name="Chen S."/>
            <person name="Lapointe G."/>
        </authorList>
    </citation>
    <scope>NUCLEOTIDE SEQUENCE [LARGE SCALE GENOMIC DNA]</scope>
    <source>
        <strain evidence="10 13">3CS1</strain>
    </source>
</reference>
<evidence type="ECO:0000256" key="3">
    <source>
        <dbReference type="ARBA" id="ARBA00022448"/>
    </source>
</evidence>
<dbReference type="Pfam" id="PF01545">
    <property type="entry name" value="Cation_efflux"/>
    <property type="match status" value="1"/>
</dbReference>
<dbReference type="Gene3D" id="1.20.1510.10">
    <property type="entry name" value="Cation efflux protein transmembrane domain"/>
    <property type="match status" value="1"/>
</dbReference>
<dbReference type="Proteomes" id="UP000435177">
    <property type="component" value="Unassembled WGS sequence"/>
</dbReference>
<evidence type="ECO:0000313" key="11">
    <source>
        <dbReference type="EMBL" id="PAD80537.1"/>
    </source>
</evidence>
<evidence type="ECO:0000256" key="2">
    <source>
        <dbReference type="ARBA" id="ARBA00008114"/>
    </source>
</evidence>
<evidence type="ECO:0000259" key="9">
    <source>
        <dbReference type="Pfam" id="PF16916"/>
    </source>
</evidence>
<keyword evidence="4 7" id="KW-0812">Transmembrane</keyword>
<gene>
    <name evidence="11" type="ORF">CHH67_00085</name>
    <name evidence="10" type="ORF">GNP94_00140</name>
</gene>
<evidence type="ECO:0000256" key="6">
    <source>
        <dbReference type="ARBA" id="ARBA00023136"/>
    </source>
</evidence>
<protein>
    <submittedName>
        <fullName evidence="10">Cation diffusion facilitator family transporter</fullName>
    </submittedName>
    <submittedName>
        <fullName evidence="11">Cation-efflux pump</fullName>
    </submittedName>
</protein>
<keyword evidence="13" id="KW-1185">Reference proteome</keyword>
<dbReference type="GO" id="GO:0008324">
    <property type="term" value="F:monoatomic cation transmembrane transporter activity"/>
    <property type="evidence" value="ECO:0007669"/>
    <property type="project" value="InterPro"/>
</dbReference>
<dbReference type="PANTHER" id="PTHR43840">
    <property type="entry name" value="MITOCHONDRIAL METAL TRANSPORTER 1-RELATED"/>
    <property type="match status" value="1"/>
</dbReference>
<evidence type="ECO:0000256" key="5">
    <source>
        <dbReference type="ARBA" id="ARBA00022989"/>
    </source>
</evidence>
<organism evidence="11 12">
    <name type="scientific">Paenibacillus campinasensis</name>
    <dbReference type="NCBI Taxonomy" id="66347"/>
    <lineage>
        <taxon>Bacteria</taxon>
        <taxon>Bacillati</taxon>
        <taxon>Bacillota</taxon>
        <taxon>Bacilli</taxon>
        <taxon>Bacillales</taxon>
        <taxon>Paenibacillaceae</taxon>
        <taxon>Paenibacillus</taxon>
    </lineage>
</organism>
<dbReference type="Proteomes" id="UP000215596">
    <property type="component" value="Unassembled WGS sequence"/>
</dbReference>
<dbReference type="NCBIfam" id="TIGR01297">
    <property type="entry name" value="CDF"/>
    <property type="match status" value="1"/>
</dbReference>
<dbReference type="SUPFAM" id="SSF160240">
    <property type="entry name" value="Cation efflux protein cytoplasmic domain-like"/>
    <property type="match status" value="1"/>
</dbReference>
<dbReference type="GO" id="GO:0016020">
    <property type="term" value="C:membrane"/>
    <property type="evidence" value="ECO:0007669"/>
    <property type="project" value="UniProtKB-SubCell"/>
</dbReference>
<dbReference type="EMBL" id="WOAA01000001">
    <property type="protein sequence ID" value="MUG64410.1"/>
    <property type="molecule type" value="Genomic_DNA"/>
</dbReference>
<comment type="subcellular location">
    <subcellularLocation>
        <location evidence="1">Membrane</location>
        <topology evidence="1">Multi-pass membrane protein</topology>
    </subcellularLocation>
</comment>
<feature type="transmembrane region" description="Helical" evidence="7">
    <location>
        <begin position="39"/>
        <end position="60"/>
    </location>
</feature>
<keyword evidence="6 7" id="KW-0472">Membrane</keyword>
<evidence type="ECO:0000313" key="13">
    <source>
        <dbReference type="Proteomes" id="UP000435177"/>
    </source>
</evidence>
<evidence type="ECO:0000256" key="1">
    <source>
        <dbReference type="ARBA" id="ARBA00004141"/>
    </source>
</evidence>
<dbReference type="PANTHER" id="PTHR43840:SF15">
    <property type="entry name" value="MITOCHONDRIAL METAL TRANSPORTER 1-RELATED"/>
    <property type="match status" value="1"/>
</dbReference>
<feature type="transmembrane region" description="Helical" evidence="7">
    <location>
        <begin position="157"/>
        <end position="177"/>
    </location>
</feature>
<comment type="caution">
    <text evidence="11">The sequence shown here is derived from an EMBL/GenBank/DDBJ whole genome shotgun (WGS) entry which is preliminary data.</text>
</comment>
<evidence type="ECO:0000259" key="8">
    <source>
        <dbReference type="Pfam" id="PF01545"/>
    </source>
</evidence>
<dbReference type="OrthoDB" id="9806522at2"/>
<evidence type="ECO:0000256" key="4">
    <source>
        <dbReference type="ARBA" id="ARBA00022692"/>
    </source>
</evidence>
<evidence type="ECO:0000313" key="10">
    <source>
        <dbReference type="EMBL" id="MUG64410.1"/>
    </source>
</evidence>
<dbReference type="InterPro" id="IPR002524">
    <property type="entry name" value="Cation_efflux"/>
</dbReference>
<feature type="transmembrane region" description="Helical" evidence="7">
    <location>
        <begin position="81"/>
        <end position="104"/>
    </location>
</feature>
<feature type="transmembrane region" description="Helical" evidence="7">
    <location>
        <begin position="183"/>
        <end position="199"/>
    </location>
</feature>
<feature type="transmembrane region" description="Helical" evidence="7">
    <location>
        <begin position="12"/>
        <end position="33"/>
    </location>
</feature>
<dbReference type="InterPro" id="IPR027470">
    <property type="entry name" value="Cation_efflux_CTD"/>
</dbReference>
<reference evidence="11 12" key="1">
    <citation type="submission" date="2017-07" db="EMBL/GenBank/DDBJ databases">
        <title>Isolation and whole genome analysis of endospore-forming bacteria from heroin.</title>
        <authorList>
            <person name="Kalinowski J."/>
            <person name="Ahrens B."/>
            <person name="Al-Dilaimi A."/>
            <person name="Winkler A."/>
            <person name="Wibberg D."/>
            <person name="Schleenbecker U."/>
            <person name="Ruckert C."/>
            <person name="Wolfel R."/>
            <person name="Grass G."/>
        </authorList>
    </citation>
    <scope>NUCLEOTIDE SEQUENCE [LARGE SCALE GENOMIC DNA]</scope>
    <source>
        <strain evidence="11 12">7537-G1</strain>
    </source>
</reference>
<proteinExistence type="inferred from homology"/>
<dbReference type="InterPro" id="IPR036837">
    <property type="entry name" value="Cation_efflux_CTD_sf"/>
</dbReference>
<dbReference type="Pfam" id="PF16916">
    <property type="entry name" value="ZT_dimer"/>
    <property type="match status" value="1"/>
</dbReference>
<dbReference type="EMBL" id="NPBY01000001">
    <property type="protein sequence ID" value="PAD80537.1"/>
    <property type="molecule type" value="Genomic_DNA"/>
</dbReference>
<keyword evidence="3" id="KW-0813">Transport</keyword>
<feature type="domain" description="Cation efflux protein cytoplasmic" evidence="9">
    <location>
        <begin position="219"/>
        <end position="289"/>
    </location>
</feature>
<feature type="domain" description="Cation efflux protein transmembrane" evidence="8">
    <location>
        <begin position="14"/>
        <end position="210"/>
    </location>
</feature>
<evidence type="ECO:0000256" key="7">
    <source>
        <dbReference type="SAM" id="Phobius"/>
    </source>
</evidence>
<sequence length="320" mass="36146">MSQEHINTTEKVVWTGIFSDLALAIVKGAVGFLMGSKALIADAMHSAATAMSLLADRWTNLERPSRKGRWRNRKSAERTEFIIPILIAVFLIMGGLQLVVLAVQEISTGNPAAPDRWVLIAGVISLAVNEAFFLFQYHQFKKHNDRTWVTLSEDHRYGLYSSLTVIIGVSLSMAGGYFEWSGLLYMDSIAAIIVALLVVRKGYILIVRSVYGTLVKEARHEFEDEFMDTIQRVHGVITVEDLKVQEFGQIKQISIDVKISVNPRITVFEANEIAERIRKLLMHRFTRVTETKVIVVPYDPGYPYKTNFDLMDNDLPTLPQ</sequence>
<dbReference type="SUPFAM" id="SSF161111">
    <property type="entry name" value="Cation efflux protein transmembrane domain-like"/>
    <property type="match status" value="1"/>
</dbReference>
<keyword evidence="5 7" id="KW-1133">Transmembrane helix</keyword>